<evidence type="ECO:0000256" key="2">
    <source>
        <dbReference type="SAM" id="Coils"/>
    </source>
</evidence>
<evidence type="ECO:0000313" key="5">
    <source>
        <dbReference type="Proteomes" id="UP001596297"/>
    </source>
</evidence>
<reference evidence="5" key="1">
    <citation type="journal article" date="2019" name="Int. J. Syst. Evol. Microbiol.">
        <title>The Global Catalogue of Microorganisms (GCM) 10K type strain sequencing project: providing services to taxonomists for standard genome sequencing and annotation.</title>
        <authorList>
            <consortium name="The Broad Institute Genomics Platform"/>
            <consortium name="The Broad Institute Genome Sequencing Center for Infectious Disease"/>
            <person name="Wu L."/>
            <person name="Ma J."/>
        </authorList>
    </citation>
    <scope>NUCLEOTIDE SEQUENCE [LARGE SCALE GENOMIC DNA]</scope>
    <source>
        <strain evidence="5">CGMCC 1.15772</strain>
    </source>
</reference>
<keyword evidence="2" id="KW-0175">Coiled coil</keyword>
<dbReference type="Gene3D" id="1.20.1600.10">
    <property type="entry name" value="Outer membrane efflux proteins (OEP)"/>
    <property type="match status" value="1"/>
</dbReference>
<evidence type="ECO:0000313" key="4">
    <source>
        <dbReference type="EMBL" id="MFC6592700.1"/>
    </source>
</evidence>
<dbReference type="InterPro" id="IPR003423">
    <property type="entry name" value="OMP_efflux"/>
</dbReference>
<comment type="caution">
    <text evidence="4">The sequence shown here is derived from an EMBL/GenBank/DDBJ whole genome shotgun (WGS) entry which is preliminary data.</text>
</comment>
<evidence type="ECO:0000256" key="3">
    <source>
        <dbReference type="SAM" id="MobiDB-lite"/>
    </source>
</evidence>
<proteinExistence type="inferred from homology"/>
<gene>
    <name evidence="4" type="ORF">ACFP81_12320</name>
</gene>
<dbReference type="EMBL" id="JBHSWD010000002">
    <property type="protein sequence ID" value="MFC6592700.1"/>
    <property type="molecule type" value="Genomic_DNA"/>
</dbReference>
<dbReference type="RefSeq" id="WP_380083820.1">
    <property type="nucleotide sequence ID" value="NZ_JBHSWD010000002.1"/>
</dbReference>
<comment type="similarity">
    <text evidence="1">Belongs to the outer membrane factor (OMF) (TC 1.B.17) family.</text>
</comment>
<keyword evidence="5" id="KW-1185">Reference proteome</keyword>
<dbReference type="Pfam" id="PF02321">
    <property type="entry name" value="OEP"/>
    <property type="match status" value="1"/>
</dbReference>
<name>A0ABW1YHX3_9DEIO</name>
<protein>
    <submittedName>
        <fullName evidence="4">TolC family protein</fullName>
    </submittedName>
</protein>
<feature type="coiled-coil region" evidence="2">
    <location>
        <begin position="160"/>
        <end position="194"/>
    </location>
</feature>
<organism evidence="4 5">
    <name type="scientific">Deinococcus lacus</name>
    <dbReference type="NCBI Taxonomy" id="392561"/>
    <lineage>
        <taxon>Bacteria</taxon>
        <taxon>Thermotogati</taxon>
        <taxon>Deinococcota</taxon>
        <taxon>Deinococci</taxon>
        <taxon>Deinococcales</taxon>
        <taxon>Deinococcaceae</taxon>
        <taxon>Deinococcus</taxon>
    </lineage>
</organism>
<feature type="region of interest" description="Disordered" evidence="3">
    <location>
        <begin position="13"/>
        <end position="38"/>
    </location>
</feature>
<accession>A0ABW1YHX3</accession>
<sequence length="279" mass="30196">MTWPPPSFRACRRRRQRAQRPHCSSAAPNCAASKPSRRFWPPPVPKAWPRGNCSIWGCQTVTRRRRAIPGSPCRCPLNGLTGPAEADARLAVQSAEHRVAELERQAGFQLQGQGSLTAGNLTLKGQVDRRLSGSVSAMASLKSADEPTWNLGLSASLPLDGRLDRQLDAARRQLQAAQANLQAVQERAARTRSLWETRLAANAESVTLAARGLEDAQAAETIAESRYAQGLIPQAALLEARLATFKAADNLRAAQKAHDMASLGLWRAAGWLPVPAPQP</sequence>
<dbReference type="Proteomes" id="UP001596297">
    <property type="component" value="Unassembled WGS sequence"/>
</dbReference>
<evidence type="ECO:0000256" key="1">
    <source>
        <dbReference type="ARBA" id="ARBA00007613"/>
    </source>
</evidence>
<dbReference type="SUPFAM" id="SSF56954">
    <property type="entry name" value="Outer membrane efflux proteins (OEP)"/>
    <property type="match status" value="1"/>
</dbReference>